<protein>
    <submittedName>
        <fullName evidence="2">Uncharacterized protein</fullName>
    </submittedName>
</protein>
<feature type="transmembrane region" description="Helical" evidence="1">
    <location>
        <begin position="52"/>
        <end position="77"/>
    </location>
</feature>
<dbReference type="RefSeq" id="WP_207119225.1">
    <property type="nucleotide sequence ID" value="NZ_JAFLEQ010000008.1"/>
</dbReference>
<accession>A0A939DZN7</accession>
<comment type="caution">
    <text evidence="2">The sequence shown here is derived from an EMBL/GenBank/DDBJ whole genome shotgun (WGS) entry which is preliminary data.</text>
</comment>
<proteinExistence type="predicted"/>
<evidence type="ECO:0000256" key="1">
    <source>
        <dbReference type="SAM" id="Phobius"/>
    </source>
</evidence>
<organism evidence="2 3">
    <name type="scientific">Corynebacterium mendelii</name>
    <dbReference type="NCBI Taxonomy" id="2765362"/>
    <lineage>
        <taxon>Bacteria</taxon>
        <taxon>Bacillati</taxon>
        <taxon>Actinomycetota</taxon>
        <taxon>Actinomycetes</taxon>
        <taxon>Mycobacteriales</taxon>
        <taxon>Corynebacteriaceae</taxon>
        <taxon>Corynebacterium</taxon>
    </lineage>
</organism>
<dbReference type="EMBL" id="JAFLEQ010000008">
    <property type="protein sequence ID" value="MBN9644214.1"/>
    <property type="molecule type" value="Genomic_DNA"/>
</dbReference>
<dbReference type="AlphaFoldDB" id="A0A939DZN7"/>
<dbReference type="Proteomes" id="UP000664332">
    <property type="component" value="Unassembled WGS sequence"/>
</dbReference>
<evidence type="ECO:0000313" key="2">
    <source>
        <dbReference type="EMBL" id="MBN9644214.1"/>
    </source>
</evidence>
<name>A0A939DZN7_9CORY</name>
<keyword evidence="1" id="KW-1133">Transmembrane helix</keyword>
<reference evidence="2" key="1">
    <citation type="submission" date="2021-03" db="EMBL/GenBank/DDBJ databases">
        <authorList>
            <person name="Sun Q."/>
        </authorList>
    </citation>
    <scope>NUCLEOTIDE SEQUENCE</scope>
    <source>
        <strain evidence="2">CCM 8862</strain>
    </source>
</reference>
<keyword evidence="3" id="KW-1185">Reference proteome</keyword>
<keyword evidence="1" id="KW-0472">Membrane</keyword>
<evidence type="ECO:0000313" key="3">
    <source>
        <dbReference type="Proteomes" id="UP000664332"/>
    </source>
</evidence>
<feature type="transmembrane region" description="Helical" evidence="1">
    <location>
        <begin position="21"/>
        <end position="40"/>
    </location>
</feature>
<sequence length="189" mass="20521">MDTTPPLVIRRSTGSLCRSRATVSFVLFAVAMACVSVVSWNVRAGAGHYQQAVLFGVSALSLGAIVLVLFAATLWWVRQRTPLAVIGDDRVTIARTGASIATDTIGAVRLWTQQYPGKTVHYAEFVPHAASHNRRLSVTIGKDNKGAIVTEANDRLTVEMPHGTRPAPEDLANQLRHRLPQATVTMIRP</sequence>
<keyword evidence="1" id="KW-0812">Transmembrane</keyword>
<gene>
    <name evidence="2" type="ORF">JZY06_06235</name>
</gene>